<gene>
    <name evidence="2" type="ORF">PVAP13_5NG161700</name>
</gene>
<dbReference type="EMBL" id="CM029046">
    <property type="protein sequence ID" value="KAG2587660.1"/>
    <property type="molecule type" value="Genomic_DNA"/>
</dbReference>
<sequence>MPATASGGARPEEAAAAAARGLLDRDEAGGADGEAGSLGDRSPERGSGRFRHRRRRSPRPSQMPATASGGARRRRRQRLNGGDAALPSRVEGRLSARGRWPTMPPCATRRGRNSVSALRLDVQRHGGSPRTPRVGAGPLAAPAAASEMVMAGSPQLAHPQPPVASAAT</sequence>
<comment type="caution">
    <text evidence="2">The sequence shown here is derived from an EMBL/GenBank/DDBJ whole genome shotgun (WGS) entry which is preliminary data.</text>
</comment>
<organism evidence="2 3">
    <name type="scientific">Panicum virgatum</name>
    <name type="common">Blackwell switchgrass</name>
    <dbReference type="NCBI Taxonomy" id="38727"/>
    <lineage>
        <taxon>Eukaryota</taxon>
        <taxon>Viridiplantae</taxon>
        <taxon>Streptophyta</taxon>
        <taxon>Embryophyta</taxon>
        <taxon>Tracheophyta</taxon>
        <taxon>Spermatophyta</taxon>
        <taxon>Magnoliopsida</taxon>
        <taxon>Liliopsida</taxon>
        <taxon>Poales</taxon>
        <taxon>Poaceae</taxon>
        <taxon>PACMAD clade</taxon>
        <taxon>Panicoideae</taxon>
        <taxon>Panicodae</taxon>
        <taxon>Paniceae</taxon>
        <taxon>Panicinae</taxon>
        <taxon>Panicum</taxon>
        <taxon>Panicum sect. Hiantes</taxon>
    </lineage>
</organism>
<reference evidence="2" key="1">
    <citation type="submission" date="2020-05" db="EMBL/GenBank/DDBJ databases">
        <title>WGS assembly of Panicum virgatum.</title>
        <authorList>
            <person name="Lovell J.T."/>
            <person name="Jenkins J."/>
            <person name="Shu S."/>
            <person name="Juenger T.E."/>
            <person name="Schmutz J."/>
        </authorList>
    </citation>
    <scope>NUCLEOTIDE SEQUENCE</scope>
    <source>
        <strain evidence="2">AP13</strain>
    </source>
</reference>
<protein>
    <submittedName>
        <fullName evidence="2">Uncharacterized protein</fullName>
    </submittedName>
</protein>
<name>A0A8T0RQU9_PANVG</name>
<feature type="compositionally biased region" description="Low complexity" evidence="1">
    <location>
        <begin position="1"/>
        <end position="21"/>
    </location>
</feature>
<evidence type="ECO:0000313" key="2">
    <source>
        <dbReference type="EMBL" id="KAG2587660.1"/>
    </source>
</evidence>
<feature type="compositionally biased region" description="Basic residues" evidence="1">
    <location>
        <begin position="48"/>
        <end position="58"/>
    </location>
</feature>
<accession>A0A8T0RQU9</accession>
<evidence type="ECO:0000313" key="3">
    <source>
        <dbReference type="Proteomes" id="UP000823388"/>
    </source>
</evidence>
<proteinExistence type="predicted"/>
<keyword evidence="3" id="KW-1185">Reference proteome</keyword>
<feature type="region of interest" description="Disordered" evidence="1">
    <location>
        <begin position="1"/>
        <end position="117"/>
    </location>
</feature>
<dbReference type="AlphaFoldDB" id="A0A8T0RQU9"/>
<dbReference type="Proteomes" id="UP000823388">
    <property type="component" value="Chromosome 5N"/>
</dbReference>
<evidence type="ECO:0000256" key="1">
    <source>
        <dbReference type="SAM" id="MobiDB-lite"/>
    </source>
</evidence>